<evidence type="ECO:0000313" key="1">
    <source>
        <dbReference type="EMBL" id="KRX07407.1"/>
    </source>
</evidence>
<dbReference type="AlphaFoldDB" id="A0A0V0QYM9"/>
<protein>
    <submittedName>
        <fullName evidence="1">Uncharacterized protein</fullName>
    </submittedName>
</protein>
<accession>A0A0V0QYM9</accession>
<name>A0A0V0QYM9_PSEPJ</name>
<gene>
    <name evidence="1" type="ORF">PPERSA_03240</name>
</gene>
<proteinExistence type="predicted"/>
<dbReference type="InParanoid" id="A0A0V0QYM9"/>
<dbReference type="EMBL" id="LDAU01000083">
    <property type="protein sequence ID" value="KRX07407.1"/>
    <property type="molecule type" value="Genomic_DNA"/>
</dbReference>
<organism evidence="1 2">
    <name type="scientific">Pseudocohnilembus persalinus</name>
    <name type="common">Ciliate</name>
    <dbReference type="NCBI Taxonomy" id="266149"/>
    <lineage>
        <taxon>Eukaryota</taxon>
        <taxon>Sar</taxon>
        <taxon>Alveolata</taxon>
        <taxon>Ciliophora</taxon>
        <taxon>Intramacronucleata</taxon>
        <taxon>Oligohymenophorea</taxon>
        <taxon>Scuticociliatia</taxon>
        <taxon>Philasterida</taxon>
        <taxon>Pseudocohnilembidae</taxon>
        <taxon>Pseudocohnilembus</taxon>
    </lineage>
</organism>
<comment type="caution">
    <text evidence="1">The sequence shown here is derived from an EMBL/GenBank/DDBJ whole genome shotgun (WGS) entry which is preliminary data.</text>
</comment>
<dbReference type="Proteomes" id="UP000054937">
    <property type="component" value="Unassembled WGS sequence"/>
</dbReference>
<keyword evidence="2" id="KW-1185">Reference proteome</keyword>
<sequence length="523" mass="61744">MYFFFRDDLKVQISAQEKNKDKVKEPIIYLTRSRNMSSFSFPIIKEIEKKTIFQWISQMGEQDQQVLDQSMSCNNFYFNIYTDILKISPDHLIKSIMRVSDSIKSSKNKINVKNQYFLKKIMLYFLYDKKQNNNSGQQSKMQQNLPAIQDEGDLELEGDEVTNKNIQVKNPYLSPKKQNKIQLLDTKNIDLKEQQMKLLQLLQNNSINKQNQLDNQEHRHTLSDTGSKDLINKILYQVESKKADSQPLNFNSNSNLHNTNYSQKNCFNFKSLDISEHMSSIKGINQNFNHFPQISVDETHANQLLHNSFHTNFLKNQEQNSSQFNNNQIQFQNIHIPSLTNNNIKNNKDDSNQEKIDEIYQKQYSQNQKQNEYNLQNEDEQISQNTDEPKNQFNQCYNLQTCEKINQTSLFSNFSNLIKTDDFIIQKPQIIKHLQPVQPGKILKEQQQQFLKTQLNQNLTKNNDIKNDINIFNIFSDQQLKYKTQDFNLAQNQNYHNQSVQSINSSHCQQSHQFLERKMTDQD</sequence>
<evidence type="ECO:0000313" key="2">
    <source>
        <dbReference type="Proteomes" id="UP000054937"/>
    </source>
</evidence>
<reference evidence="1 2" key="1">
    <citation type="journal article" date="2015" name="Sci. Rep.">
        <title>Genome of the facultative scuticociliatosis pathogen Pseudocohnilembus persalinus provides insight into its virulence through horizontal gene transfer.</title>
        <authorList>
            <person name="Xiong J."/>
            <person name="Wang G."/>
            <person name="Cheng J."/>
            <person name="Tian M."/>
            <person name="Pan X."/>
            <person name="Warren A."/>
            <person name="Jiang C."/>
            <person name="Yuan D."/>
            <person name="Miao W."/>
        </authorList>
    </citation>
    <scope>NUCLEOTIDE SEQUENCE [LARGE SCALE GENOMIC DNA]</scope>
    <source>
        <strain evidence="1">36N120E</strain>
    </source>
</reference>